<dbReference type="SUPFAM" id="SSF51126">
    <property type="entry name" value="Pectin lyase-like"/>
    <property type="match status" value="1"/>
</dbReference>
<dbReference type="Gene3D" id="2.160.20.10">
    <property type="entry name" value="Single-stranded right-handed beta-helix, Pectin lyase-like"/>
    <property type="match status" value="2"/>
</dbReference>
<evidence type="ECO:0000256" key="2">
    <source>
        <dbReference type="ARBA" id="ARBA00023157"/>
    </source>
</evidence>
<keyword evidence="1" id="KW-0732">Signal</keyword>
<keyword evidence="2" id="KW-1015">Disulfide bond</keyword>
<protein>
    <recommendedName>
        <fullName evidence="3">LamG-like jellyroll fold domain-containing protein</fullName>
    </recommendedName>
</protein>
<dbReference type="PANTHER" id="PTHR36453:SF1">
    <property type="entry name" value="RIGHT HANDED BETA HELIX DOMAIN-CONTAINING PROTEIN"/>
    <property type="match status" value="1"/>
</dbReference>
<dbReference type="PANTHER" id="PTHR36453">
    <property type="entry name" value="SECRETED PROTEIN-RELATED"/>
    <property type="match status" value="1"/>
</dbReference>
<dbReference type="InterPro" id="IPR013320">
    <property type="entry name" value="ConA-like_dom_sf"/>
</dbReference>
<accession>E7C723</accession>
<reference evidence="4" key="1">
    <citation type="submission" date="2010-01" db="EMBL/GenBank/DDBJ databases">
        <title>Genome fragments of uncultured bacteria from the North Pacific subtropical Gyre.</title>
        <authorList>
            <person name="Pham V.D."/>
            <person name="Delong E.F."/>
        </authorList>
    </citation>
    <scope>NUCLEOTIDE SEQUENCE</scope>
</reference>
<dbReference type="PROSITE" id="PS51257">
    <property type="entry name" value="PROKAR_LIPOPROTEIN"/>
    <property type="match status" value="1"/>
</dbReference>
<dbReference type="SMART" id="SM00560">
    <property type="entry name" value="LamGL"/>
    <property type="match status" value="1"/>
</dbReference>
<evidence type="ECO:0000313" key="4">
    <source>
        <dbReference type="EMBL" id="ADI23247.1"/>
    </source>
</evidence>
<dbReference type="InterPro" id="IPR006558">
    <property type="entry name" value="LamG-like"/>
</dbReference>
<name>E7C723_9BACT</name>
<evidence type="ECO:0000256" key="1">
    <source>
        <dbReference type="ARBA" id="ARBA00022729"/>
    </source>
</evidence>
<feature type="domain" description="LamG-like jellyroll fold" evidence="3">
    <location>
        <begin position="119"/>
        <end position="261"/>
    </location>
</feature>
<proteinExistence type="predicted"/>
<sequence length="1226" mass="137368">MKKILFLSLSIFLSVTIISCSKKDSSSSSDSSNNCTIDTSITSGTNNMSDISVRSLSGTSSLRENASFVSKDSISQYQVDNYLLFDPFNDNGTYTSNTSKIPIGRDFADLTTRPVTLGNKFTIETLIYSDQRGGQANYYQRIIGGGPSLGKLGNPPHYDGKQSGPYIYTTGYGSGLMYGFGTGTLNLSEKVENVIASQKWYHVATTFDGNTFKLFVDGLEVKSSTSFEGETPVQAPVEYLGADFLGKMDEVRIWKVARTQSEIQSTMSQNLTGTETGLVAYYPMDLTEDYKLTDLSINQNHAILKGAEIVPKFFSDSCNKPDGSLNCPYPTISNAFEDARPGDHIYIRKGRYSEVLKKWDGDTAFKTKDNSTALIIFEAYPNEEVIIDGSVPVNAKWETYNHNGHCIFKSILDFNSISKEAKAPVDSNYQNSLCSVEFGLQSAHELDTTCTNINKRDIWHLWVNGRHMMPAYPINVKNPVDGTIGNPSNPEPGSIFSEEFPVAYGRRDDNNSLGALKDLDHPEEWAFDPSNSTLYYYPTSNYIPNSTNVRIRVKDRFLLSWNQDKLVFRKIHFFGGSLGFQSSDNITFEDCKFSFSHMYTSFASNHTIRNCVFEHVAGLRYRGISLGLGGGDRPGLLLDNVLFRNINRHKSGGGTFSEGPNNVWRYVTKENDVGGGGWPGYRSLVEYIRFENLHANCDCSGIQRNSSNTFFSTTRYSWIINAPHLNGVRFDSKCGGQNGDIHHVVSLGNHRGFRIKGDYHDLYHLTAYNNATLDVSVPSYKYCGLDRLGPQQLGNRNSNLKNSIAENSCQNCENVPADNDSTDNNSIDNASHYYSRGIWWGRMLSPLGFEPGKNWTTPYVLPRVFHAVTPKELENPWLRNRAWSKEKRIAKYGVDPFKNEIQNYDFRPRKGSDLIDTGVVVEGINDGQDKDLNHLPLYPGQNRKFVGNAPDVGAYEYGDLVYWIPGFRYPYPSVPIPNNKALDIPMEYSLVWNYPYKINYDNVTATVTVNGPGVNRTETFNYPNNVHFQTFEPGGTYNWSVKVDNISGGNWSFSVEDRIYPLNDRSVDITDNQTLIHYQINTLEVSKNNIAFLRFDIPTSITNSHTIKLNLVPQNVVSLTGGIAVHKYDRLGWGEKMDNNNIGTIDHTLGTQVATLSSLVADTAISLDLSSVINSTGEQSLALRAIEPTDNVSFYSREKLYCCDYKNSYTVDYAPQKDVWPSISFQ</sequence>
<dbReference type="SUPFAM" id="SSF49899">
    <property type="entry name" value="Concanavalin A-like lectins/glucanases"/>
    <property type="match status" value="1"/>
</dbReference>
<organism evidence="4">
    <name type="scientific">uncultured nuHF2 cluster bacterium HF0770_13K08</name>
    <dbReference type="NCBI Taxonomy" id="723591"/>
    <lineage>
        <taxon>Bacteria</taxon>
        <taxon>environmental samples</taxon>
    </lineage>
</organism>
<dbReference type="InterPro" id="IPR012334">
    <property type="entry name" value="Pectin_lyas_fold"/>
</dbReference>
<dbReference type="EMBL" id="GU568009">
    <property type="protein sequence ID" value="ADI23247.1"/>
    <property type="molecule type" value="Genomic_DNA"/>
</dbReference>
<evidence type="ECO:0000259" key="3">
    <source>
        <dbReference type="SMART" id="SM00560"/>
    </source>
</evidence>
<dbReference type="AlphaFoldDB" id="E7C723"/>
<dbReference type="Gene3D" id="2.60.120.200">
    <property type="match status" value="1"/>
</dbReference>
<dbReference type="Pfam" id="PF13385">
    <property type="entry name" value="Laminin_G_3"/>
    <property type="match status" value="1"/>
</dbReference>
<dbReference type="InterPro" id="IPR011050">
    <property type="entry name" value="Pectin_lyase_fold/virulence"/>
</dbReference>